<name>A0ABW8ZBQ8_9BURK</name>
<gene>
    <name evidence="1" type="ORF">PQR63_19465</name>
</gene>
<proteinExistence type="predicted"/>
<dbReference type="RefSeq" id="WP_408169610.1">
    <property type="nucleotide sequence ID" value="NZ_JAQQFR010000014.1"/>
</dbReference>
<evidence type="ECO:0008006" key="3">
    <source>
        <dbReference type="Google" id="ProtNLM"/>
    </source>
</evidence>
<evidence type="ECO:0000313" key="1">
    <source>
        <dbReference type="EMBL" id="MFL9880584.1"/>
    </source>
</evidence>
<sequence length="415" mass="47591">MLTIFYPEIAQMVLQYPAGIRGFQIPGEAVPSLIVKMLQQYLLTAKMNQGFKVYIVPLDVAGIQTIGLMTAFFEDAESPLTVWTPLSNDATSKSIIATLLGSQLKVHLFDEHDRELLGYEATVHISPEAKRTLNDAKLYDLAHDVVHELAEAATIWFATRTEQHDAEAIAIKFDKPIFPEETVIMDMNPERYSFHGGQGFNRSVLVKTEPGYFQEIDIILLLQRVLSVDQIYHAPKRVYDGEEIADIIVITDDICLLIQAKDSQNTEEILKNTLERKRSRAVKQLKGGIAQAKGAIGYLERIQPLRMLIDDKEIEIDLGRRQILSLIVVREFFTDSYSEYSEHLFGLFKKIDLPCIALDYAELHNWTSFCEDVDEFSRAYFEVFNFALEHGEYPRLRFGMRDLYRKDGSFKFDER</sequence>
<reference evidence="1 2" key="1">
    <citation type="journal article" date="2024" name="Chem. Sci.">
        <title>Discovery of megapolipeptins by genome mining of a Burkholderiales bacteria collection.</title>
        <authorList>
            <person name="Paulo B.S."/>
            <person name="Recchia M.J.J."/>
            <person name="Lee S."/>
            <person name="Fergusson C.H."/>
            <person name="Romanowski S.B."/>
            <person name="Hernandez A."/>
            <person name="Krull N."/>
            <person name="Liu D.Y."/>
            <person name="Cavanagh H."/>
            <person name="Bos A."/>
            <person name="Gray C.A."/>
            <person name="Murphy B.T."/>
            <person name="Linington R.G."/>
            <person name="Eustaquio A.S."/>
        </authorList>
    </citation>
    <scope>NUCLEOTIDE SEQUENCE [LARGE SCALE GENOMIC DNA]</scope>
    <source>
        <strain evidence="1 2">RL21-008-BIB-B</strain>
    </source>
</reference>
<organism evidence="1 2">
    <name type="scientific">Herbaspirillum rhizosphaerae</name>
    <dbReference type="NCBI Taxonomy" id="346179"/>
    <lineage>
        <taxon>Bacteria</taxon>
        <taxon>Pseudomonadati</taxon>
        <taxon>Pseudomonadota</taxon>
        <taxon>Betaproteobacteria</taxon>
        <taxon>Burkholderiales</taxon>
        <taxon>Oxalobacteraceae</taxon>
        <taxon>Herbaspirillum</taxon>
    </lineage>
</organism>
<evidence type="ECO:0000313" key="2">
    <source>
        <dbReference type="Proteomes" id="UP001629214"/>
    </source>
</evidence>
<dbReference type="EMBL" id="JAQQFR010000014">
    <property type="protein sequence ID" value="MFL9880584.1"/>
    <property type="molecule type" value="Genomic_DNA"/>
</dbReference>
<keyword evidence="2" id="KW-1185">Reference proteome</keyword>
<protein>
    <recommendedName>
        <fullName evidence="3">PD-(D/E)XK nuclease superfamily protein</fullName>
    </recommendedName>
</protein>
<dbReference type="Proteomes" id="UP001629214">
    <property type="component" value="Unassembled WGS sequence"/>
</dbReference>
<accession>A0ABW8ZBQ8</accession>
<comment type="caution">
    <text evidence="1">The sequence shown here is derived from an EMBL/GenBank/DDBJ whole genome shotgun (WGS) entry which is preliminary data.</text>
</comment>